<protein>
    <submittedName>
        <fullName evidence="1">Uncharacterized protein</fullName>
    </submittedName>
</protein>
<reference evidence="1" key="1">
    <citation type="submission" date="2020-03" db="EMBL/GenBank/DDBJ databases">
        <title>Genome differentiation and subclade ecological adaptation of Prochlorococcus HLII clade in the global ocean.</title>
        <authorList>
            <person name="Yan W."/>
            <person name="Fen X."/>
            <person name="Zhang W."/>
        </authorList>
    </citation>
    <scope>NUCLEOTIDE SEQUENCE</scope>
    <source>
        <strain evidence="1">XMU1401</strain>
    </source>
</reference>
<dbReference type="Proteomes" id="UP000666562">
    <property type="component" value="Unassembled WGS sequence"/>
</dbReference>
<name>A0A8I1X183_PROMR</name>
<proteinExistence type="predicted"/>
<dbReference type="AlphaFoldDB" id="A0A8I1X183"/>
<dbReference type="EMBL" id="JAAORC010000002">
    <property type="protein sequence ID" value="MBO8223102.1"/>
    <property type="molecule type" value="Genomic_DNA"/>
</dbReference>
<comment type="caution">
    <text evidence="1">The sequence shown here is derived from an EMBL/GenBank/DDBJ whole genome shotgun (WGS) entry which is preliminary data.</text>
</comment>
<gene>
    <name evidence="1" type="ORF">HA142_06205</name>
</gene>
<evidence type="ECO:0000313" key="2">
    <source>
        <dbReference type="Proteomes" id="UP000666562"/>
    </source>
</evidence>
<dbReference type="RefSeq" id="WP_209044433.1">
    <property type="nucleotide sequence ID" value="NZ_JAAORC010000002.1"/>
</dbReference>
<evidence type="ECO:0000313" key="1">
    <source>
        <dbReference type="EMBL" id="MBO8223102.1"/>
    </source>
</evidence>
<organism evidence="1 2">
    <name type="scientific">Prochlorococcus marinus str. XMU1401</name>
    <dbReference type="NCBI Taxonomy" id="2052594"/>
    <lineage>
        <taxon>Bacteria</taxon>
        <taxon>Bacillati</taxon>
        <taxon>Cyanobacteriota</taxon>
        <taxon>Cyanophyceae</taxon>
        <taxon>Synechococcales</taxon>
        <taxon>Prochlorococcaceae</taxon>
        <taxon>Prochlorococcus</taxon>
    </lineage>
</organism>
<sequence length="170" mass="19467">MISLLVLLDPLPLVIPQINVVDKIGCGTGCHIRFQQISQMEEIDNGWRKVKVRSTTFIWDYETNQFEQKSFRGEVGSGVSESWNYANCQKKLFTSRLENYSSEPPLGESGGIDLLVFEDGKPIFETVFGSPFQQWAVMCPHTETAKEGNQYLNDHAGHWKEILKKIRRKN</sequence>
<accession>A0A8I1X183</accession>